<dbReference type="OrthoDB" id="113908at2759"/>
<dbReference type="SUPFAM" id="SSF53335">
    <property type="entry name" value="S-adenosyl-L-methionine-dependent methyltransferases"/>
    <property type="match status" value="1"/>
</dbReference>
<dbReference type="EMBL" id="FN649730">
    <property type="protein sequence ID" value="CBJ31599.1"/>
    <property type="molecule type" value="Genomic_DNA"/>
</dbReference>
<feature type="region of interest" description="Disordered" evidence="1">
    <location>
        <begin position="252"/>
        <end position="280"/>
    </location>
</feature>
<gene>
    <name evidence="3" type="ORF">Esi_0268_0001</name>
</gene>
<organism evidence="3 4">
    <name type="scientific">Ectocarpus siliculosus</name>
    <name type="common">Brown alga</name>
    <name type="synonym">Conferva siliculosa</name>
    <dbReference type="NCBI Taxonomy" id="2880"/>
    <lineage>
        <taxon>Eukaryota</taxon>
        <taxon>Sar</taxon>
        <taxon>Stramenopiles</taxon>
        <taxon>Ochrophyta</taxon>
        <taxon>PX clade</taxon>
        <taxon>Phaeophyceae</taxon>
        <taxon>Ectocarpales</taxon>
        <taxon>Ectocarpaceae</taxon>
        <taxon>Ectocarpus</taxon>
    </lineage>
</organism>
<evidence type="ECO:0000259" key="2">
    <source>
        <dbReference type="Pfam" id="PF08123"/>
    </source>
</evidence>
<dbReference type="STRING" id="2880.D7FU72"/>
<dbReference type="Proteomes" id="UP000002630">
    <property type="component" value="Linkage Group LG05"/>
</dbReference>
<dbReference type="GO" id="GO:0031151">
    <property type="term" value="F:histone H3K79 methyltransferase activity"/>
    <property type="evidence" value="ECO:0007669"/>
    <property type="project" value="InterPro"/>
</dbReference>
<sequence length="280" mass="31007">MCTMVVCKDFNGRQGRYGSICAGAADFIFRICGLTSHDCFLDIGSGLGQIVTQAAAWAGCRSLGVEVVRDRHQAAVRLYNMVKRETAGTALDVSALAQVRLIEGDFVDKWDEIKDCTVIYFNNERGWFKAPDGDPTKAKYSYECQLVSLLQQLGRSVTMVTMEKMDPSPQGWTHTEHIFGKPNGEKRVATFAAGSLNFHLYKRMRQLDYSIRATRLHRATGLSKGREVRKSVPALVFDSLAARLSTPSWAFSDSTSPPTSTIKGSIASENKNHIPTCARR</sequence>
<dbReference type="Pfam" id="PF08123">
    <property type="entry name" value="DOT1"/>
    <property type="match status" value="1"/>
</dbReference>
<evidence type="ECO:0000313" key="4">
    <source>
        <dbReference type="Proteomes" id="UP000002630"/>
    </source>
</evidence>
<dbReference type="GO" id="GO:0032259">
    <property type="term" value="P:methylation"/>
    <property type="evidence" value="ECO:0007669"/>
    <property type="project" value="UniProtKB-KW"/>
</dbReference>
<dbReference type="InterPro" id="IPR029063">
    <property type="entry name" value="SAM-dependent_MTases_sf"/>
</dbReference>
<dbReference type="InParanoid" id="D7FU72"/>
<protein>
    <submittedName>
        <fullName evidence="3">Histone-lysine N-methyltransferase</fullName>
    </submittedName>
</protein>
<proteinExistence type="predicted"/>
<name>D7FU72_ECTSI</name>
<keyword evidence="4" id="KW-1185">Reference proteome</keyword>
<accession>D7FU72</accession>
<evidence type="ECO:0000313" key="3">
    <source>
        <dbReference type="EMBL" id="CBJ31599.1"/>
    </source>
</evidence>
<feature type="compositionally biased region" description="Polar residues" evidence="1">
    <location>
        <begin position="252"/>
        <end position="269"/>
    </location>
</feature>
<dbReference type="AlphaFoldDB" id="D7FU72"/>
<evidence type="ECO:0000256" key="1">
    <source>
        <dbReference type="SAM" id="MobiDB-lite"/>
    </source>
</evidence>
<reference evidence="3 4" key="1">
    <citation type="journal article" date="2010" name="Nature">
        <title>The Ectocarpus genome and the independent evolution of multicellularity in brown algae.</title>
        <authorList>
            <person name="Cock J.M."/>
            <person name="Sterck L."/>
            <person name="Rouze P."/>
            <person name="Scornet D."/>
            <person name="Allen A.E."/>
            <person name="Amoutzias G."/>
            <person name="Anthouard V."/>
            <person name="Artiguenave F."/>
            <person name="Aury J.M."/>
            <person name="Badger J.H."/>
            <person name="Beszteri B."/>
            <person name="Billiau K."/>
            <person name="Bonnet E."/>
            <person name="Bothwell J.H."/>
            <person name="Bowler C."/>
            <person name="Boyen C."/>
            <person name="Brownlee C."/>
            <person name="Carrano C.J."/>
            <person name="Charrier B."/>
            <person name="Cho G.Y."/>
            <person name="Coelho S.M."/>
            <person name="Collen J."/>
            <person name="Corre E."/>
            <person name="Da Silva C."/>
            <person name="Delage L."/>
            <person name="Delaroque N."/>
            <person name="Dittami S.M."/>
            <person name="Doulbeau S."/>
            <person name="Elias M."/>
            <person name="Farnham G."/>
            <person name="Gachon C.M."/>
            <person name="Gschloessl B."/>
            <person name="Heesch S."/>
            <person name="Jabbari K."/>
            <person name="Jubin C."/>
            <person name="Kawai H."/>
            <person name="Kimura K."/>
            <person name="Kloareg B."/>
            <person name="Kupper F.C."/>
            <person name="Lang D."/>
            <person name="Le Bail A."/>
            <person name="Leblanc C."/>
            <person name="Lerouge P."/>
            <person name="Lohr M."/>
            <person name="Lopez P.J."/>
            <person name="Martens C."/>
            <person name="Maumus F."/>
            <person name="Michel G."/>
            <person name="Miranda-Saavedra D."/>
            <person name="Morales J."/>
            <person name="Moreau H."/>
            <person name="Motomura T."/>
            <person name="Nagasato C."/>
            <person name="Napoli C.A."/>
            <person name="Nelson D.R."/>
            <person name="Nyvall-Collen P."/>
            <person name="Peters A.F."/>
            <person name="Pommier C."/>
            <person name="Potin P."/>
            <person name="Poulain J."/>
            <person name="Quesneville H."/>
            <person name="Read B."/>
            <person name="Rensing S.A."/>
            <person name="Ritter A."/>
            <person name="Rousvoal S."/>
            <person name="Samanta M."/>
            <person name="Samson G."/>
            <person name="Schroeder D.C."/>
            <person name="Segurens B."/>
            <person name="Strittmatter M."/>
            <person name="Tonon T."/>
            <person name="Tregear J.W."/>
            <person name="Valentin K."/>
            <person name="von Dassow P."/>
            <person name="Yamagishi T."/>
            <person name="Van de Peer Y."/>
            <person name="Wincker P."/>
        </authorList>
    </citation>
    <scope>NUCLEOTIDE SEQUENCE [LARGE SCALE GENOMIC DNA]</scope>
    <source>
        <strain evidence="4">Ec32 / CCAP1310/4</strain>
    </source>
</reference>
<dbReference type="EMBL" id="FN648451">
    <property type="protein sequence ID" value="CBJ31599.1"/>
    <property type="molecule type" value="Genomic_DNA"/>
</dbReference>
<feature type="domain" description="DOT1" evidence="2">
    <location>
        <begin position="17"/>
        <end position="124"/>
    </location>
</feature>
<dbReference type="Gene3D" id="3.40.50.150">
    <property type="entry name" value="Vaccinia Virus protein VP39"/>
    <property type="match status" value="1"/>
</dbReference>
<dbReference type="InterPro" id="IPR025789">
    <property type="entry name" value="DOT1_dom"/>
</dbReference>